<keyword evidence="2" id="KW-0805">Transcription regulation</keyword>
<accession>A0AAE3QQA1</accession>
<dbReference type="Gene3D" id="3.40.190.10">
    <property type="entry name" value="Periplasmic binding protein-like II"/>
    <property type="match status" value="2"/>
</dbReference>
<evidence type="ECO:0000256" key="2">
    <source>
        <dbReference type="ARBA" id="ARBA00023015"/>
    </source>
</evidence>
<dbReference type="InterPro" id="IPR036390">
    <property type="entry name" value="WH_DNA-bd_sf"/>
</dbReference>
<feature type="domain" description="HTH lysR-type" evidence="5">
    <location>
        <begin position="21"/>
        <end position="78"/>
    </location>
</feature>
<dbReference type="PANTHER" id="PTHR30346:SF28">
    <property type="entry name" value="HTH-TYPE TRANSCRIPTIONAL REGULATOR CYNR"/>
    <property type="match status" value="1"/>
</dbReference>
<evidence type="ECO:0000256" key="3">
    <source>
        <dbReference type="ARBA" id="ARBA00023125"/>
    </source>
</evidence>
<reference evidence="6" key="1">
    <citation type="submission" date="2023-05" db="EMBL/GenBank/DDBJ databases">
        <authorList>
            <person name="Zhang X."/>
        </authorList>
    </citation>
    <scope>NUCLEOTIDE SEQUENCE</scope>
    <source>
        <strain evidence="6">YF14B1</strain>
    </source>
</reference>
<evidence type="ECO:0000256" key="4">
    <source>
        <dbReference type="ARBA" id="ARBA00023163"/>
    </source>
</evidence>
<comment type="similarity">
    <text evidence="1">Belongs to the LysR transcriptional regulatory family.</text>
</comment>
<keyword evidence="4" id="KW-0804">Transcription</keyword>
<gene>
    <name evidence="6" type="ORF">QNI16_20610</name>
</gene>
<dbReference type="PRINTS" id="PR00039">
    <property type="entry name" value="HTHLYSR"/>
</dbReference>
<organism evidence="6 7">
    <name type="scientific">Xanthocytophaga flava</name>
    <dbReference type="NCBI Taxonomy" id="3048013"/>
    <lineage>
        <taxon>Bacteria</taxon>
        <taxon>Pseudomonadati</taxon>
        <taxon>Bacteroidota</taxon>
        <taxon>Cytophagia</taxon>
        <taxon>Cytophagales</taxon>
        <taxon>Rhodocytophagaceae</taxon>
        <taxon>Xanthocytophaga</taxon>
    </lineage>
</organism>
<dbReference type="FunFam" id="1.10.10.10:FF:000001">
    <property type="entry name" value="LysR family transcriptional regulator"/>
    <property type="match status" value="1"/>
</dbReference>
<sequence>MQKNAIFGIIDAKNALMIQLMDIQQITSFLTLADELHFWRASFKLNITQSALSRQIQSLENELNLSLFNRSKRKVELTAAGKFLYQQWEPLMQQLTYSTRYAQKIHRGEYGSLTINHPGSISHNLLPDLLARISKLYPDVKVELVQLKYTQEEEFLKAFKIDIAYSRYEHKSDFIESKLVWKENFGFAVPINHPIQSEEDLTSDILKQQRFVLPTLQHGYIFPETIFSIFNHYQINPVISYESDFGSTVLSLVAKGLGIAILPFSFAQQAPPNIRFIKIPFEIPLYLYWRKNEDNPLITNILKLT</sequence>
<evidence type="ECO:0000259" key="5">
    <source>
        <dbReference type="PROSITE" id="PS50931"/>
    </source>
</evidence>
<keyword evidence="3" id="KW-0238">DNA-binding</keyword>
<dbReference type="CDD" id="cd08414">
    <property type="entry name" value="PBP2_LTTR_aromatics_like"/>
    <property type="match status" value="1"/>
</dbReference>
<dbReference type="PROSITE" id="PS50931">
    <property type="entry name" value="HTH_LYSR"/>
    <property type="match status" value="1"/>
</dbReference>
<evidence type="ECO:0000313" key="7">
    <source>
        <dbReference type="Proteomes" id="UP001241110"/>
    </source>
</evidence>
<dbReference type="GO" id="GO:0032993">
    <property type="term" value="C:protein-DNA complex"/>
    <property type="evidence" value="ECO:0007669"/>
    <property type="project" value="TreeGrafter"/>
</dbReference>
<comment type="caution">
    <text evidence="6">The sequence shown here is derived from an EMBL/GenBank/DDBJ whole genome shotgun (WGS) entry which is preliminary data.</text>
</comment>
<proteinExistence type="inferred from homology"/>
<evidence type="ECO:0000256" key="1">
    <source>
        <dbReference type="ARBA" id="ARBA00009437"/>
    </source>
</evidence>
<dbReference type="EMBL" id="JASJOS010000009">
    <property type="protein sequence ID" value="MDJ1482916.1"/>
    <property type="molecule type" value="Genomic_DNA"/>
</dbReference>
<evidence type="ECO:0000313" key="6">
    <source>
        <dbReference type="EMBL" id="MDJ1482916.1"/>
    </source>
</evidence>
<dbReference type="InterPro" id="IPR036388">
    <property type="entry name" value="WH-like_DNA-bd_sf"/>
</dbReference>
<dbReference type="Pfam" id="PF03466">
    <property type="entry name" value="LysR_substrate"/>
    <property type="match status" value="1"/>
</dbReference>
<dbReference type="AlphaFoldDB" id="A0AAE3QQA1"/>
<dbReference type="RefSeq" id="WP_313982326.1">
    <property type="nucleotide sequence ID" value="NZ_JASJOS010000009.1"/>
</dbReference>
<dbReference type="Gene3D" id="1.10.10.10">
    <property type="entry name" value="Winged helix-like DNA-binding domain superfamily/Winged helix DNA-binding domain"/>
    <property type="match status" value="1"/>
</dbReference>
<protein>
    <submittedName>
        <fullName evidence="6">LysR family transcriptional regulator</fullName>
    </submittedName>
</protein>
<dbReference type="GO" id="GO:0003700">
    <property type="term" value="F:DNA-binding transcription factor activity"/>
    <property type="evidence" value="ECO:0007669"/>
    <property type="project" value="InterPro"/>
</dbReference>
<dbReference type="Proteomes" id="UP001241110">
    <property type="component" value="Unassembled WGS sequence"/>
</dbReference>
<dbReference type="InterPro" id="IPR005119">
    <property type="entry name" value="LysR_subst-bd"/>
</dbReference>
<dbReference type="PANTHER" id="PTHR30346">
    <property type="entry name" value="TRANSCRIPTIONAL DUAL REGULATOR HCAR-RELATED"/>
    <property type="match status" value="1"/>
</dbReference>
<name>A0AAE3QQA1_9BACT</name>
<dbReference type="SUPFAM" id="SSF53850">
    <property type="entry name" value="Periplasmic binding protein-like II"/>
    <property type="match status" value="1"/>
</dbReference>
<dbReference type="InterPro" id="IPR000847">
    <property type="entry name" value="LysR_HTH_N"/>
</dbReference>
<dbReference type="GO" id="GO:0003677">
    <property type="term" value="F:DNA binding"/>
    <property type="evidence" value="ECO:0007669"/>
    <property type="project" value="UniProtKB-KW"/>
</dbReference>
<dbReference type="Pfam" id="PF00126">
    <property type="entry name" value="HTH_1"/>
    <property type="match status" value="1"/>
</dbReference>
<dbReference type="SUPFAM" id="SSF46785">
    <property type="entry name" value="Winged helix' DNA-binding domain"/>
    <property type="match status" value="1"/>
</dbReference>